<reference evidence="7 8" key="1">
    <citation type="journal article" date="2010" name="DNA Res.">
        <title>Genome sequence of Kitasatospora setae NBRC 14216T: an evolutionary snapshot of the family Streptomycetaceae.</title>
        <authorList>
            <person name="Ichikawa N."/>
            <person name="Oguchi A."/>
            <person name="Ikeda H."/>
            <person name="Ishikawa J."/>
            <person name="Kitani S."/>
            <person name="Watanabe Y."/>
            <person name="Nakamura S."/>
            <person name="Katano Y."/>
            <person name="Kishi E."/>
            <person name="Sasagawa M."/>
            <person name="Ankai A."/>
            <person name="Fukui S."/>
            <person name="Hashimoto Y."/>
            <person name="Kamata S."/>
            <person name="Otoguro M."/>
            <person name="Tanikawa S."/>
            <person name="Nihira T."/>
            <person name="Horinouchi S."/>
            <person name="Ohnishi Y."/>
            <person name="Hayakawa M."/>
            <person name="Kuzuyama T."/>
            <person name="Arisawa A."/>
            <person name="Nomoto F."/>
            <person name="Miura H."/>
            <person name="Takahashi Y."/>
            <person name="Fujita N."/>
        </authorList>
    </citation>
    <scope>NUCLEOTIDE SEQUENCE [LARGE SCALE GENOMIC DNA]</scope>
    <source>
        <strain evidence="8">ATCC 33774 / DSM 43861 / JCM 3304 / KCC A-0304 / NBRC 14216 / KM-6054</strain>
    </source>
</reference>
<dbReference type="HOGENOM" id="CLU_069356_28_0_11"/>
<dbReference type="InterPro" id="IPR036271">
    <property type="entry name" value="Tet_transcr_reg_TetR-rel_C_sf"/>
</dbReference>
<evidence type="ECO:0000256" key="2">
    <source>
        <dbReference type="ARBA" id="ARBA00023125"/>
    </source>
</evidence>
<evidence type="ECO:0000256" key="3">
    <source>
        <dbReference type="ARBA" id="ARBA00023163"/>
    </source>
</evidence>
<dbReference type="PROSITE" id="PS50977">
    <property type="entry name" value="HTH_TETR_2"/>
    <property type="match status" value="1"/>
</dbReference>
<dbReference type="GO" id="GO:0003677">
    <property type="term" value="F:DNA binding"/>
    <property type="evidence" value="ECO:0007669"/>
    <property type="project" value="UniProtKB-UniRule"/>
</dbReference>
<dbReference type="RefSeq" id="WP_014134491.1">
    <property type="nucleotide sequence ID" value="NC_016109.1"/>
</dbReference>
<feature type="region of interest" description="Disordered" evidence="5">
    <location>
        <begin position="193"/>
        <end position="220"/>
    </location>
</feature>
<evidence type="ECO:0000256" key="5">
    <source>
        <dbReference type="SAM" id="MobiDB-lite"/>
    </source>
</evidence>
<dbReference type="Gene3D" id="1.10.10.60">
    <property type="entry name" value="Homeodomain-like"/>
    <property type="match status" value="1"/>
</dbReference>
<dbReference type="InterPro" id="IPR001647">
    <property type="entry name" value="HTH_TetR"/>
</dbReference>
<dbReference type="STRING" id="452652.KSE_13440"/>
<dbReference type="PANTHER" id="PTHR47506:SF1">
    <property type="entry name" value="HTH-TYPE TRANSCRIPTIONAL REGULATOR YJDC"/>
    <property type="match status" value="1"/>
</dbReference>
<evidence type="ECO:0000256" key="1">
    <source>
        <dbReference type="ARBA" id="ARBA00023015"/>
    </source>
</evidence>
<organism evidence="7 8">
    <name type="scientific">Kitasatospora setae (strain ATCC 33774 / DSM 43861 / JCM 3304 / KCC A-0304 / NBRC 14216 / KM-6054)</name>
    <name type="common">Streptomyces setae</name>
    <dbReference type="NCBI Taxonomy" id="452652"/>
    <lineage>
        <taxon>Bacteria</taxon>
        <taxon>Bacillati</taxon>
        <taxon>Actinomycetota</taxon>
        <taxon>Actinomycetes</taxon>
        <taxon>Kitasatosporales</taxon>
        <taxon>Streptomycetaceae</taxon>
        <taxon>Kitasatospora</taxon>
    </lineage>
</organism>
<keyword evidence="3" id="KW-0804">Transcription</keyword>
<dbReference type="EMBL" id="AP010968">
    <property type="protein sequence ID" value="BAJ27173.1"/>
    <property type="molecule type" value="Genomic_DNA"/>
</dbReference>
<sequence>MPGGRPRGFDPQAALDRALELFRRQGYEGTSLTDLTAAMGINRNSLYATYGNKEQLFRQALDRYAAGPGAFAAEAPAEPTARAVVARMLRGAVELTCGEHAPPGCLSVNAVHACGPESAPVRAEVVARRAAGEGVLRDRFARAPDLPPGYDPATLARLVHTLTDGIAVQAASGHDREQLLQVAELALRALFPAGPPEVAGRSPEEAGPRAAGRPRALPEG</sequence>
<dbReference type="Pfam" id="PF00440">
    <property type="entry name" value="TetR_N"/>
    <property type="match status" value="1"/>
</dbReference>
<protein>
    <submittedName>
        <fullName evidence="7">Putative TetR family transcriptional regulator</fullName>
    </submittedName>
</protein>
<keyword evidence="8" id="KW-1185">Reference proteome</keyword>
<dbReference type="eggNOG" id="COG1309">
    <property type="taxonomic scope" value="Bacteria"/>
</dbReference>
<dbReference type="PRINTS" id="PR00455">
    <property type="entry name" value="HTHTETR"/>
</dbReference>
<dbReference type="Proteomes" id="UP000007076">
    <property type="component" value="Chromosome"/>
</dbReference>
<dbReference type="SUPFAM" id="SSF46689">
    <property type="entry name" value="Homeodomain-like"/>
    <property type="match status" value="1"/>
</dbReference>
<dbReference type="KEGG" id="ksk:KSE_13440"/>
<accession>E4N7J2</accession>
<keyword evidence="1" id="KW-0805">Transcription regulation</keyword>
<dbReference type="InterPro" id="IPR009057">
    <property type="entry name" value="Homeodomain-like_sf"/>
</dbReference>
<feature type="DNA-binding region" description="H-T-H motif" evidence="4">
    <location>
        <begin position="31"/>
        <end position="50"/>
    </location>
</feature>
<name>E4N7J2_KITSK</name>
<evidence type="ECO:0000313" key="8">
    <source>
        <dbReference type="Proteomes" id="UP000007076"/>
    </source>
</evidence>
<evidence type="ECO:0000259" key="6">
    <source>
        <dbReference type="PROSITE" id="PS50977"/>
    </source>
</evidence>
<feature type="domain" description="HTH tetR-type" evidence="6">
    <location>
        <begin position="8"/>
        <end position="68"/>
    </location>
</feature>
<dbReference type="AlphaFoldDB" id="E4N7J2"/>
<evidence type="ECO:0000313" key="7">
    <source>
        <dbReference type="EMBL" id="BAJ27173.1"/>
    </source>
</evidence>
<dbReference type="PATRIC" id="fig|452652.3.peg.1339"/>
<dbReference type="SUPFAM" id="SSF48498">
    <property type="entry name" value="Tetracyclin repressor-like, C-terminal domain"/>
    <property type="match status" value="1"/>
</dbReference>
<feature type="compositionally biased region" description="Low complexity" evidence="5">
    <location>
        <begin position="208"/>
        <end position="220"/>
    </location>
</feature>
<evidence type="ECO:0000256" key="4">
    <source>
        <dbReference type="PROSITE-ProRule" id="PRU00335"/>
    </source>
</evidence>
<proteinExistence type="predicted"/>
<dbReference type="PANTHER" id="PTHR47506">
    <property type="entry name" value="TRANSCRIPTIONAL REGULATORY PROTEIN"/>
    <property type="match status" value="1"/>
</dbReference>
<dbReference type="Gene3D" id="1.10.357.10">
    <property type="entry name" value="Tetracycline Repressor, domain 2"/>
    <property type="match status" value="1"/>
</dbReference>
<keyword evidence="2 4" id="KW-0238">DNA-binding</keyword>
<gene>
    <name evidence="7" type="ordered locus">KSE_13440</name>
</gene>